<accession>A0ABD2W7T5</accession>
<protein>
    <submittedName>
        <fullName evidence="2">Uncharacterized protein</fullName>
    </submittedName>
</protein>
<dbReference type="Proteomes" id="UP001627154">
    <property type="component" value="Unassembled WGS sequence"/>
</dbReference>
<evidence type="ECO:0000313" key="3">
    <source>
        <dbReference type="Proteomes" id="UP001627154"/>
    </source>
</evidence>
<proteinExistence type="predicted"/>
<gene>
    <name evidence="2" type="ORF">TKK_015383</name>
</gene>
<keyword evidence="3" id="KW-1185">Reference proteome</keyword>
<feature type="compositionally biased region" description="Basic and acidic residues" evidence="1">
    <location>
        <begin position="30"/>
        <end position="39"/>
    </location>
</feature>
<evidence type="ECO:0000313" key="2">
    <source>
        <dbReference type="EMBL" id="KAL3389110.1"/>
    </source>
</evidence>
<sequence>MKACLKNYKEKLRRQNLQDENSAPIRKIRPHEAIPREYQEDPDDLDDDQTLGQANSEEETDVRISKLSRNTWGRFY</sequence>
<name>A0ABD2W7T5_9HYME</name>
<feature type="region of interest" description="Disordered" evidence="1">
    <location>
        <begin position="14"/>
        <end position="76"/>
    </location>
</feature>
<organism evidence="2 3">
    <name type="scientific">Trichogramma kaykai</name>
    <dbReference type="NCBI Taxonomy" id="54128"/>
    <lineage>
        <taxon>Eukaryota</taxon>
        <taxon>Metazoa</taxon>
        <taxon>Ecdysozoa</taxon>
        <taxon>Arthropoda</taxon>
        <taxon>Hexapoda</taxon>
        <taxon>Insecta</taxon>
        <taxon>Pterygota</taxon>
        <taxon>Neoptera</taxon>
        <taxon>Endopterygota</taxon>
        <taxon>Hymenoptera</taxon>
        <taxon>Apocrita</taxon>
        <taxon>Proctotrupomorpha</taxon>
        <taxon>Chalcidoidea</taxon>
        <taxon>Trichogrammatidae</taxon>
        <taxon>Trichogramma</taxon>
    </lineage>
</organism>
<feature type="compositionally biased region" description="Polar residues" evidence="1">
    <location>
        <begin position="67"/>
        <end position="76"/>
    </location>
</feature>
<comment type="caution">
    <text evidence="2">The sequence shown here is derived from an EMBL/GenBank/DDBJ whole genome shotgun (WGS) entry which is preliminary data.</text>
</comment>
<feature type="compositionally biased region" description="Acidic residues" evidence="1">
    <location>
        <begin position="40"/>
        <end position="49"/>
    </location>
</feature>
<dbReference type="EMBL" id="JBJJXI010000123">
    <property type="protein sequence ID" value="KAL3389110.1"/>
    <property type="molecule type" value="Genomic_DNA"/>
</dbReference>
<dbReference type="AlphaFoldDB" id="A0ABD2W7T5"/>
<reference evidence="2 3" key="1">
    <citation type="journal article" date="2024" name="bioRxiv">
        <title>A reference genome for Trichogramma kaykai: A tiny desert-dwelling parasitoid wasp with competing sex-ratio distorters.</title>
        <authorList>
            <person name="Culotta J."/>
            <person name="Lindsey A.R."/>
        </authorList>
    </citation>
    <scope>NUCLEOTIDE SEQUENCE [LARGE SCALE GENOMIC DNA]</scope>
    <source>
        <strain evidence="2 3">KSX58</strain>
    </source>
</reference>
<evidence type="ECO:0000256" key="1">
    <source>
        <dbReference type="SAM" id="MobiDB-lite"/>
    </source>
</evidence>